<dbReference type="InterPro" id="IPR008906">
    <property type="entry name" value="HATC_C_dom"/>
</dbReference>
<dbReference type="eggNOG" id="ENOG502S9KZ">
    <property type="taxonomic scope" value="Eukaryota"/>
</dbReference>
<dbReference type="AlphaFoldDB" id="A0A1X7VM51"/>
<organism evidence="2">
    <name type="scientific">Amphimedon queenslandica</name>
    <name type="common">Sponge</name>
    <dbReference type="NCBI Taxonomy" id="400682"/>
    <lineage>
        <taxon>Eukaryota</taxon>
        <taxon>Metazoa</taxon>
        <taxon>Porifera</taxon>
        <taxon>Demospongiae</taxon>
        <taxon>Heteroscleromorpha</taxon>
        <taxon>Haplosclerida</taxon>
        <taxon>Niphatidae</taxon>
        <taxon>Amphimedon</taxon>
    </lineage>
</organism>
<protein>
    <recommendedName>
        <fullName evidence="1">HAT C-terminal dimerisation domain-containing protein</fullName>
    </recommendedName>
</protein>
<dbReference type="PANTHER" id="PTHR45749">
    <property type="match status" value="1"/>
</dbReference>
<reference evidence="2" key="1">
    <citation type="submission" date="2017-05" db="UniProtKB">
        <authorList>
            <consortium name="EnsemblMetazoa"/>
        </authorList>
    </citation>
    <scope>IDENTIFICATION</scope>
</reference>
<dbReference type="InParanoid" id="A0A1X7VM51"/>
<dbReference type="SUPFAM" id="SSF53098">
    <property type="entry name" value="Ribonuclease H-like"/>
    <property type="match status" value="1"/>
</dbReference>
<accession>A0A1X7VM51</accession>
<dbReference type="EnsemblMetazoa" id="Aqu2.1.40493_001">
    <property type="protein sequence ID" value="Aqu2.1.40493_001"/>
    <property type="gene ID" value="Aqu2.1.40493"/>
</dbReference>
<dbReference type="PANTHER" id="PTHR45749:SF37">
    <property type="entry name" value="OS05G0311600 PROTEIN"/>
    <property type="match status" value="1"/>
</dbReference>
<name>A0A1X7VM51_AMPQE</name>
<dbReference type="GO" id="GO:0046983">
    <property type="term" value="F:protein dimerization activity"/>
    <property type="evidence" value="ECO:0007669"/>
    <property type="project" value="InterPro"/>
</dbReference>
<evidence type="ECO:0000259" key="1">
    <source>
        <dbReference type="Pfam" id="PF05699"/>
    </source>
</evidence>
<dbReference type="Pfam" id="PF05699">
    <property type="entry name" value="Dimer_Tnp_hAT"/>
    <property type="match status" value="1"/>
</dbReference>
<dbReference type="STRING" id="400682.A0A1X7VM51"/>
<sequence>MTISEACETSYQEEPAGISYQPKAESLAGHELDDFDSDLSSHRADTLKKHGLDPKNIVSQGYDGASVMSGKNSGVQKLIKELAPQAEYVHCRTHCLNLVLVDCCKNRGSESVDTIADVFTQLLSLETAFSNIVKLFQISLTIVVSSASCERSFSALTRIKTYLRSTMSDERLDNIAMLSIEKDLSRKLSLDTVIEKFHSIENNGRVILQ</sequence>
<proteinExistence type="predicted"/>
<feature type="domain" description="HAT C-terminal dimerisation" evidence="1">
    <location>
        <begin position="127"/>
        <end position="184"/>
    </location>
</feature>
<evidence type="ECO:0000313" key="2">
    <source>
        <dbReference type="EnsemblMetazoa" id="Aqu2.1.40493_001"/>
    </source>
</evidence>
<dbReference type="InterPro" id="IPR012337">
    <property type="entry name" value="RNaseH-like_sf"/>
</dbReference>